<keyword evidence="1" id="KW-0472">Membrane</keyword>
<evidence type="ECO:0008006" key="4">
    <source>
        <dbReference type="Google" id="ProtNLM"/>
    </source>
</evidence>
<gene>
    <name evidence="2" type="ORF">GCM10023349_45400</name>
</gene>
<keyword evidence="1" id="KW-0812">Transmembrane</keyword>
<dbReference type="RefSeq" id="WP_345524039.1">
    <property type="nucleotide sequence ID" value="NZ_BAABKM010000005.1"/>
</dbReference>
<comment type="caution">
    <text evidence="2">The sequence shown here is derived from an EMBL/GenBank/DDBJ whole genome shotgun (WGS) entry which is preliminary data.</text>
</comment>
<accession>A0ABP8Y1Z2</accession>
<sequence>MTTLHDRLTDLAEEAPAGGPVPDLWERGRRVHLVRRAGTLGIVAAAVLLLAVIVGVDWQRSAPEPTPARGTVGLPDRVWAPSPWLPSTDRPGQLVALSSADKGTWTGAHSAVVGISASSGEYAFVDLPGAELENGGAELAPDGQHIAYWLRGTTTGTPLSESGPITGVAVYDLRTGDVAQHWITTPHGLSPEFLTWADTSTVVFSAGQIRGGDDASGMDQSSASFGPVAAWSVGGEPRPVAGVEPGFHLEGAGHGRILVGTFSDRPSRGHLMVDVADPTGARFIEVPDSSGAIGSLHYVSPDASGRRIALVPGNSNPHQVYAGVAGDLTKVPRSGQTFGVVDWIDPDTIVTLRRVKGPFDGKSALYRVSISTGTARELVRFPVDTYGGSWQFATDLLDAPSVEAVEPPSPVDPRATATLSVLVCLAAAIALVLWRRRVRA</sequence>
<organism evidence="2 3">
    <name type="scientific">Nocardioides conyzicola</name>
    <dbReference type="NCBI Taxonomy" id="1651781"/>
    <lineage>
        <taxon>Bacteria</taxon>
        <taxon>Bacillati</taxon>
        <taxon>Actinomycetota</taxon>
        <taxon>Actinomycetes</taxon>
        <taxon>Propionibacteriales</taxon>
        <taxon>Nocardioidaceae</taxon>
        <taxon>Nocardioides</taxon>
    </lineage>
</organism>
<proteinExistence type="predicted"/>
<dbReference type="SUPFAM" id="SSF82171">
    <property type="entry name" value="DPP6 N-terminal domain-like"/>
    <property type="match status" value="1"/>
</dbReference>
<feature type="transmembrane region" description="Helical" evidence="1">
    <location>
        <begin position="415"/>
        <end position="434"/>
    </location>
</feature>
<protein>
    <recommendedName>
        <fullName evidence="4">WD40 repeat domain-containing protein</fullName>
    </recommendedName>
</protein>
<dbReference type="EMBL" id="BAABKM010000005">
    <property type="protein sequence ID" value="GAA4720219.1"/>
    <property type="molecule type" value="Genomic_DNA"/>
</dbReference>
<dbReference type="Proteomes" id="UP001499974">
    <property type="component" value="Unassembled WGS sequence"/>
</dbReference>
<keyword evidence="3" id="KW-1185">Reference proteome</keyword>
<keyword evidence="1" id="KW-1133">Transmembrane helix</keyword>
<evidence type="ECO:0000256" key="1">
    <source>
        <dbReference type="SAM" id="Phobius"/>
    </source>
</evidence>
<reference evidence="3" key="1">
    <citation type="journal article" date="2019" name="Int. J. Syst. Evol. Microbiol.">
        <title>The Global Catalogue of Microorganisms (GCM) 10K type strain sequencing project: providing services to taxonomists for standard genome sequencing and annotation.</title>
        <authorList>
            <consortium name="The Broad Institute Genomics Platform"/>
            <consortium name="The Broad Institute Genome Sequencing Center for Infectious Disease"/>
            <person name="Wu L."/>
            <person name="Ma J."/>
        </authorList>
    </citation>
    <scope>NUCLEOTIDE SEQUENCE [LARGE SCALE GENOMIC DNA]</scope>
    <source>
        <strain evidence="3">JCM 18531</strain>
    </source>
</reference>
<feature type="transmembrane region" description="Helical" evidence="1">
    <location>
        <begin position="37"/>
        <end position="56"/>
    </location>
</feature>
<name>A0ABP8Y1Z2_9ACTN</name>
<evidence type="ECO:0000313" key="3">
    <source>
        <dbReference type="Proteomes" id="UP001499974"/>
    </source>
</evidence>
<evidence type="ECO:0000313" key="2">
    <source>
        <dbReference type="EMBL" id="GAA4720219.1"/>
    </source>
</evidence>